<dbReference type="PROSITE" id="PS51372">
    <property type="entry name" value="PRD_2"/>
    <property type="match status" value="2"/>
</dbReference>
<dbReference type="InterPro" id="IPR050661">
    <property type="entry name" value="BglG_antiterminators"/>
</dbReference>
<name>A0A4S2D8A2_9MICO</name>
<dbReference type="Gene3D" id="2.30.24.10">
    <property type="entry name" value="CAT RNA-binding domain"/>
    <property type="match status" value="1"/>
</dbReference>
<evidence type="ECO:0000259" key="2">
    <source>
        <dbReference type="PROSITE" id="PS51372"/>
    </source>
</evidence>
<dbReference type="SMART" id="SM01061">
    <property type="entry name" value="CAT_RBD"/>
    <property type="match status" value="1"/>
</dbReference>
<feature type="domain" description="PRD" evidence="2">
    <location>
        <begin position="77"/>
        <end position="182"/>
    </location>
</feature>
<feature type="domain" description="PRD" evidence="2">
    <location>
        <begin position="183"/>
        <end position="293"/>
    </location>
</feature>
<dbReference type="SUPFAM" id="SSF63520">
    <property type="entry name" value="PTS-regulatory domain, PRD"/>
    <property type="match status" value="2"/>
</dbReference>
<dbReference type="EMBL" id="SRYO01000005">
    <property type="protein sequence ID" value="TGY36694.1"/>
    <property type="molecule type" value="Genomic_DNA"/>
</dbReference>
<dbReference type="GO" id="GO:0003723">
    <property type="term" value="F:RNA binding"/>
    <property type="evidence" value="ECO:0007669"/>
    <property type="project" value="InterPro"/>
</dbReference>
<evidence type="ECO:0000256" key="1">
    <source>
        <dbReference type="ARBA" id="ARBA00022737"/>
    </source>
</evidence>
<dbReference type="Proteomes" id="UP000309893">
    <property type="component" value="Unassembled WGS sequence"/>
</dbReference>
<dbReference type="InterPro" id="IPR011608">
    <property type="entry name" value="PRD"/>
</dbReference>
<keyword evidence="1" id="KW-0677">Repeat</keyword>
<dbReference type="PANTHER" id="PTHR30185:SF15">
    <property type="entry name" value="CRYPTIC BETA-GLUCOSIDE BGL OPERON ANTITERMINATOR"/>
    <property type="match status" value="1"/>
</dbReference>
<dbReference type="GO" id="GO:0006355">
    <property type="term" value="P:regulation of DNA-templated transcription"/>
    <property type="evidence" value="ECO:0007669"/>
    <property type="project" value="InterPro"/>
</dbReference>
<dbReference type="OrthoDB" id="9813552at2"/>
<dbReference type="InterPro" id="IPR036650">
    <property type="entry name" value="CAT_RNA-bd_dom_sf"/>
</dbReference>
<dbReference type="AlphaFoldDB" id="A0A4S2D8A2"/>
<dbReference type="InterPro" id="IPR004341">
    <property type="entry name" value="CAT_RNA-bd_dom"/>
</dbReference>
<protein>
    <submittedName>
        <fullName evidence="3">PRD domain-containing protein</fullName>
    </submittedName>
</protein>
<sequence length="296" mass="32454">MMSGDAMAHAESMIVRRVIGHNAALAVDGEGHEFVALGRGVAFGMRPGDALDRSKVEQVFLAGGDAASDRLTEHLADTPLSCVRAAARIAELAHERLDLRVTQALILPLADHLHFAVQRAEAGTVMEYPLLWEVSQLYPREFAVGREAVTIAREVLHTGIDDDEAVALAMHLVNAQFTKPGIGAAMQMTETIAQAFTIIERTFGIHIDRHSMNAARFVTHLRYVFARVDSGKQISDPHPTLFDAISNAHPEAIACAMKLQYLIEMGFETQLTLEETAYLGLHVARLVLDVTERTKL</sequence>
<dbReference type="SUPFAM" id="SSF50151">
    <property type="entry name" value="SacY-like RNA-binding domain"/>
    <property type="match status" value="1"/>
</dbReference>
<evidence type="ECO:0000313" key="4">
    <source>
        <dbReference type="Proteomes" id="UP000309893"/>
    </source>
</evidence>
<organism evidence="3 4">
    <name type="scientific">Microbacterium laevaniformans</name>
    <dbReference type="NCBI Taxonomy" id="36807"/>
    <lineage>
        <taxon>Bacteria</taxon>
        <taxon>Bacillati</taxon>
        <taxon>Actinomycetota</taxon>
        <taxon>Actinomycetes</taxon>
        <taxon>Micrococcales</taxon>
        <taxon>Microbacteriaceae</taxon>
        <taxon>Microbacterium</taxon>
    </lineage>
</organism>
<dbReference type="PANTHER" id="PTHR30185">
    <property type="entry name" value="CRYPTIC BETA-GLUCOSIDE BGL OPERON ANTITERMINATOR"/>
    <property type="match status" value="1"/>
</dbReference>
<accession>A0A4S2D8A2</accession>
<evidence type="ECO:0000313" key="3">
    <source>
        <dbReference type="EMBL" id="TGY36694.1"/>
    </source>
</evidence>
<dbReference type="Gene3D" id="1.10.1790.10">
    <property type="entry name" value="PRD domain"/>
    <property type="match status" value="2"/>
</dbReference>
<proteinExistence type="predicted"/>
<dbReference type="Pfam" id="PF00874">
    <property type="entry name" value="PRD"/>
    <property type="match status" value="2"/>
</dbReference>
<dbReference type="Pfam" id="PF03123">
    <property type="entry name" value="CAT_RBD"/>
    <property type="match status" value="1"/>
</dbReference>
<dbReference type="InterPro" id="IPR036634">
    <property type="entry name" value="PRD_sf"/>
</dbReference>
<dbReference type="RefSeq" id="WP_135949369.1">
    <property type="nucleotide sequence ID" value="NZ_SRYO01000005.1"/>
</dbReference>
<comment type="caution">
    <text evidence="3">The sequence shown here is derived from an EMBL/GenBank/DDBJ whole genome shotgun (WGS) entry which is preliminary data.</text>
</comment>
<gene>
    <name evidence="3" type="ORF">E5344_08720</name>
</gene>
<reference evidence="3 4" key="1">
    <citation type="submission" date="2019-04" db="EMBL/GenBank/DDBJ databases">
        <title>Microbes associate with the intestines of laboratory mice.</title>
        <authorList>
            <person name="Navarre W."/>
            <person name="Wong E."/>
            <person name="Huang K."/>
            <person name="Tropini C."/>
            <person name="Ng K."/>
            <person name="Yu B."/>
        </authorList>
    </citation>
    <scope>NUCLEOTIDE SEQUENCE [LARGE SCALE GENOMIC DNA]</scope>
    <source>
        <strain evidence="3 4">NM46_B2-13</strain>
    </source>
</reference>